<name>A0A6A6HKH7_VIRVR</name>
<accession>A0A6A6HKH7</accession>
<dbReference type="EMBL" id="ML991777">
    <property type="protein sequence ID" value="KAF2238023.1"/>
    <property type="molecule type" value="Genomic_DNA"/>
</dbReference>
<proteinExistence type="predicted"/>
<protein>
    <recommendedName>
        <fullName evidence="4">Zn(2)-C6 fungal-type domain-containing protein</fullName>
    </recommendedName>
</protein>
<feature type="compositionally biased region" description="Low complexity" evidence="1">
    <location>
        <begin position="184"/>
        <end position="203"/>
    </location>
</feature>
<evidence type="ECO:0008006" key="4">
    <source>
        <dbReference type="Google" id="ProtNLM"/>
    </source>
</evidence>
<dbReference type="OrthoDB" id="5362630at2759"/>
<sequence length="756" mass="86334">MNLAEEAEDFFDPLSPYYPFSVQHAFGDDLPSQPNCNYAWPNDFEAPTPDLGSQRPAQVFEGHYSRQWQTPLSYPVSPTNTVLSPEMSTRHQSEWQQSVTNRLSIANQPACVSEPFVHHETPLLVQPQGYLGAPYPPFDLEQPADSLESCASGMSNTFLCNMIGSEDHGNCQEQAMRGLSFDGSSPSFNSPARSSRASPASSRDNARESETTHHATPPLDEGLPMIQVQSQRFPAQRQSDMDGSWVFVSAPNSVSNTIPFSDESASTVRACPPRTVTRSSLDVRHSRYATTPLSVGKSPSSSGSENPIDTPSPASENSSTRSWQDVLSAVPRQSIDTRVNKRRRLTEAERKNAKMCDGSNPCSRCLANENNARNFFQPCFREDLDDARVVRHGNAQFDQHDVEYPRYKWSNMNAAPKHLELDWFIPGTPGTKAKSPSRLVLSNCRQYLPENDQSQYITWQSHGKVYEEKLPSYAVEDTENLSRKVVDFLNKCQPWVEGVIRNRPMDQISRWTYEEVFRWRRTRPSTKLIDDALQLQYCSIMCQGWASLTDLEDLGIPRKNFSQYGPSTYEEFASNGHRPVPQSIDHQIDVAMLLHMRNIEKRLMRSLKQKVAKNQKDSWYEIFLCYFILLTNLQYIHSGASAYLESQRQTRTENQVSYVIKKMTEEWEHSKGNMMYHFRVILRVFDPFKKARYEPGPTKRDLNLDEEAIAYMAKISRLHEEQGLQGASFRFNSARENGRPQEDWAHELFESHRNSV</sequence>
<feature type="compositionally biased region" description="Basic and acidic residues" evidence="1">
    <location>
        <begin position="204"/>
        <end position="213"/>
    </location>
</feature>
<feature type="region of interest" description="Disordered" evidence="1">
    <location>
        <begin position="177"/>
        <end position="223"/>
    </location>
</feature>
<feature type="region of interest" description="Disordered" evidence="1">
    <location>
        <begin position="257"/>
        <end position="335"/>
    </location>
</feature>
<dbReference type="PANTHER" id="PTHR35392">
    <property type="entry name" value="ZN(II)2CYS6 TRANSCRIPTION FACTOR (EUROFUNG)-RELATED-RELATED"/>
    <property type="match status" value="1"/>
</dbReference>
<evidence type="ECO:0000313" key="3">
    <source>
        <dbReference type="Proteomes" id="UP000800092"/>
    </source>
</evidence>
<dbReference type="InterPro" id="IPR052973">
    <property type="entry name" value="Fungal_sec-metab_reg_TF"/>
</dbReference>
<reference evidence="2" key="1">
    <citation type="journal article" date="2020" name="Stud. Mycol.">
        <title>101 Dothideomycetes genomes: a test case for predicting lifestyles and emergence of pathogens.</title>
        <authorList>
            <person name="Haridas S."/>
            <person name="Albert R."/>
            <person name="Binder M."/>
            <person name="Bloem J."/>
            <person name="Labutti K."/>
            <person name="Salamov A."/>
            <person name="Andreopoulos B."/>
            <person name="Baker S."/>
            <person name="Barry K."/>
            <person name="Bills G."/>
            <person name="Bluhm B."/>
            <person name="Cannon C."/>
            <person name="Castanera R."/>
            <person name="Culley D."/>
            <person name="Daum C."/>
            <person name="Ezra D."/>
            <person name="Gonzalez J."/>
            <person name="Henrissat B."/>
            <person name="Kuo A."/>
            <person name="Liang C."/>
            <person name="Lipzen A."/>
            <person name="Lutzoni F."/>
            <person name="Magnuson J."/>
            <person name="Mondo S."/>
            <person name="Nolan M."/>
            <person name="Ohm R."/>
            <person name="Pangilinan J."/>
            <person name="Park H.-J."/>
            <person name="Ramirez L."/>
            <person name="Alfaro M."/>
            <person name="Sun H."/>
            <person name="Tritt A."/>
            <person name="Yoshinaga Y."/>
            <person name="Zwiers L.-H."/>
            <person name="Turgeon B."/>
            <person name="Goodwin S."/>
            <person name="Spatafora J."/>
            <person name="Crous P."/>
            <person name="Grigoriev I."/>
        </authorList>
    </citation>
    <scope>NUCLEOTIDE SEQUENCE</scope>
    <source>
        <strain evidence="2">Tuck. ex Michener</strain>
    </source>
</reference>
<organism evidence="2 3">
    <name type="scientific">Viridothelium virens</name>
    <name type="common">Speckled blister lichen</name>
    <name type="synonym">Trypethelium virens</name>
    <dbReference type="NCBI Taxonomy" id="1048519"/>
    <lineage>
        <taxon>Eukaryota</taxon>
        <taxon>Fungi</taxon>
        <taxon>Dikarya</taxon>
        <taxon>Ascomycota</taxon>
        <taxon>Pezizomycotina</taxon>
        <taxon>Dothideomycetes</taxon>
        <taxon>Dothideomycetes incertae sedis</taxon>
        <taxon>Trypetheliales</taxon>
        <taxon>Trypetheliaceae</taxon>
        <taxon>Viridothelium</taxon>
    </lineage>
</organism>
<dbReference type="PANTHER" id="PTHR35392:SF3">
    <property type="entry name" value="ZN(2)-C6 FUNGAL-TYPE DOMAIN-CONTAINING PROTEIN"/>
    <property type="match status" value="1"/>
</dbReference>
<feature type="compositionally biased region" description="Low complexity" evidence="1">
    <location>
        <begin position="294"/>
        <end position="304"/>
    </location>
</feature>
<feature type="compositionally biased region" description="Polar residues" evidence="1">
    <location>
        <begin position="257"/>
        <end position="267"/>
    </location>
</feature>
<dbReference type="Proteomes" id="UP000800092">
    <property type="component" value="Unassembled WGS sequence"/>
</dbReference>
<evidence type="ECO:0000313" key="2">
    <source>
        <dbReference type="EMBL" id="KAF2238023.1"/>
    </source>
</evidence>
<gene>
    <name evidence="2" type="ORF">EV356DRAFT_529518</name>
</gene>
<dbReference type="AlphaFoldDB" id="A0A6A6HKH7"/>
<evidence type="ECO:0000256" key="1">
    <source>
        <dbReference type="SAM" id="MobiDB-lite"/>
    </source>
</evidence>
<feature type="compositionally biased region" description="Polar residues" evidence="1">
    <location>
        <begin position="305"/>
        <end position="325"/>
    </location>
</feature>
<keyword evidence="3" id="KW-1185">Reference proteome</keyword>